<reference evidence="1 2" key="1">
    <citation type="submission" date="2020-02" db="EMBL/GenBank/DDBJ databases">
        <authorList>
            <person name="Brisse S."/>
        </authorList>
    </citation>
    <scope>NUCLEOTIDE SEQUENCE [LARGE SCALE GENOMIC DNA]</scope>
    <source>
        <strain evidence="1">CIP107547</strain>
    </source>
</reference>
<comment type="caution">
    <text evidence="1">The sequence shown here is derived from an EMBL/GenBank/DDBJ whole genome shotgun (WGS) entry which is preliminary data.</text>
</comment>
<gene>
    <name evidence="1" type="ORF">CIP107547_00810</name>
</gene>
<proteinExistence type="predicted"/>
<organism evidence="1 2">
    <name type="scientific">Corynebacterium diphtheriae</name>
    <dbReference type="NCBI Taxonomy" id="1717"/>
    <lineage>
        <taxon>Bacteria</taxon>
        <taxon>Bacillati</taxon>
        <taxon>Actinomycetota</taxon>
        <taxon>Actinomycetes</taxon>
        <taxon>Mycobacteriales</taxon>
        <taxon>Corynebacteriaceae</taxon>
        <taxon>Corynebacterium</taxon>
    </lineage>
</organism>
<sequence>MSAWETEILLEEVNADFLDELNDLDTEEVVEAIRDACVLAAGEGNVSEDERQNGLAAATIVAIWAGAPFTDADAVNEHSFIRANIGEGDEELYEVAASLLDTVETEHDLEAFTEALS</sequence>
<dbReference type="KEGG" id="cdi:DIP0691"/>
<dbReference type="OrthoDB" id="4427749at2"/>
<evidence type="ECO:0000313" key="2">
    <source>
        <dbReference type="Proteomes" id="UP000480222"/>
    </source>
</evidence>
<dbReference type="RefSeq" id="WP_004567094.1">
    <property type="nucleotide sequence ID" value="NZ_CABVGJ010000002.1"/>
</dbReference>
<dbReference type="OMA" id="AIWCGAP"/>
<evidence type="ECO:0008006" key="3">
    <source>
        <dbReference type="Google" id="ProtNLM"/>
    </source>
</evidence>
<dbReference type="Pfam" id="PF14078">
    <property type="entry name" value="DUF4259"/>
    <property type="match status" value="1"/>
</dbReference>
<dbReference type="AlphaFoldDB" id="A0A0F0BQG1"/>
<name>A0A0F0BQG1_CORDP</name>
<evidence type="ECO:0000313" key="1">
    <source>
        <dbReference type="EMBL" id="CAB0592178.1"/>
    </source>
</evidence>
<dbReference type="InterPro" id="IPR025355">
    <property type="entry name" value="DUF4259"/>
</dbReference>
<protein>
    <recommendedName>
        <fullName evidence="3">DUF4259 domain-containing protein</fullName>
    </recommendedName>
</protein>
<accession>A0A0F0BQG1</accession>
<dbReference type="EMBL" id="CADDAV010000010">
    <property type="protein sequence ID" value="CAB0592178.1"/>
    <property type="molecule type" value="Genomic_DNA"/>
</dbReference>
<dbReference type="Proteomes" id="UP000480222">
    <property type="component" value="Unassembled WGS sequence"/>
</dbReference>